<keyword evidence="1" id="KW-1133">Transmembrane helix</keyword>
<protein>
    <submittedName>
        <fullName evidence="2">Uncharacterized protein</fullName>
    </submittedName>
</protein>
<proteinExistence type="predicted"/>
<dbReference type="EMBL" id="MUJZ01069765">
    <property type="protein sequence ID" value="OTF69573.1"/>
    <property type="molecule type" value="Genomic_DNA"/>
</dbReference>
<reference evidence="2 3" key="1">
    <citation type="submission" date="2017-03" db="EMBL/GenBank/DDBJ databases">
        <title>Genome Survey of Euroglyphus maynei.</title>
        <authorList>
            <person name="Arlian L.G."/>
            <person name="Morgan M.S."/>
            <person name="Rider S.D."/>
        </authorList>
    </citation>
    <scope>NUCLEOTIDE SEQUENCE [LARGE SCALE GENOMIC DNA]</scope>
    <source>
        <strain evidence="2">Arlian Lab</strain>
        <tissue evidence="2">Whole body</tissue>
    </source>
</reference>
<evidence type="ECO:0000313" key="3">
    <source>
        <dbReference type="Proteomes" id="UP000194236"/>
    </source>
</evidence>
<keyword evidence="3" id="KW-1185">Reference proteome</keyword>
<name>A0A1Y3APN0_EURMA</name>
<dbReference type="Proteomes" id="UP000194236">
    <property type="component" value="Unassembled WGS sequence"/>
</dbReference>
<accession>A0A1Y3APN0</accession>
<comment type="caution">
    <text evidence="2">The sequence shown here is derived from an EMBL/GenBank/DDBJ whole genome shotgun (WGS) entry which is preliminary data.</text>
</comment>
<evidence type="ECO:0000313" key="2">
    <source>
        <dbReference type="EMBL" id="OTF69573.1"/>
    </source>
</evidence>
<keyword evidence="1" id="KW-0472">Membrane</keyword>
<evidence type="ECO:0000256" key="1">
    <source>
        <dbReference type="SAM" id="Phobius"/>
    </source>
</evidence>
<dbReference type="AlphaFoldDB" id="A0A1Y3APN0"/>
<dbReference type="OrthoDB" id="6525950at2759"/>
<gene>
    <name evidence="2" type="ORF">BLA29_011901</name>
</gene>
<keyword evidence="1" id="KW-0812">Transmembrane</keyword>
<sequence>MFPTEGRSYLMAAMIICTINSLVNAFYATSTRYEKFQFILPIQYAKYRKLNKQNSDHYEWIKDFD</sequence>
<feature type="transmembrane region" description="Helical" evidence="1">
    <location>
        <begin position="6"/>
        <end position="27"/>
    </location>
</feature>
<organism evidence="2 3">
    <name type="scientific">Euroglyphus maynei</name>
    <name type="common">Mayne's house dust mite</name>
    <dbReference type="NCBI Taxonomy" id="6958"/>
    <lineage>
        <taxon>Eukaryota</taxon>
        <taxon>Metazoa</taxon>
        <taxon>Ecdysozoa</taxon>
        <taxon>Arthropoda</taxon>
        <taxon>Chelicerata</taxon>
        <taxon>Arachnida</taxon>
        <taxon>Acari</taxon>
        <taxon>Acariformes</taxon>
        <taxon>Sarcoptiformes</taxon>
        <taxon>Astigmata</taxon>
        <taxon>Psoroptidia</taxon>
        <taxon>Analgoidea</taxon>
        <taxon>Pyroglyphidae</taxon>
        <taxon>Pyroglyphinae</taxon>
        <taxon>Euroglyphus</taxon>
    </lineage>
</organism>